<dbReference type="Gene3D" id="1.10.1380.10">
    <property type="entry name" value="Neutral endopeptidase , domain2"/>
    <property type="match status" value="1"/>
</dbReference>
<dbReference type="Gene3D" id="3.40.390.10">
    <property type="entry name" value="Collagenase (Catalytic Domain)"/>
    <property type="match status" value="1"/>
</dbReference>
<keyword evidence="7" id="KW-0482">Metalloprotease</keyword>
<keyword evidence="5" id="KW-0378">Hydrolase</keyword>
<keyword evidence="3" id="KW-0645">Protease</keyword>
<evidence type="ECO:0008006" key="12">
    <source>
        <dbReference type="Google" id="ProtNLM"/>
    </source>
</evidence>
<keyword evidence="4" id="KW-0479">Metal-binding</keyword>
<dbReference type="PANTHER" id="PTHR11733:SF167">
    <property type="entry name" value="FI17812P1-RELATED"/>
    <property type="match status" value="1"/>
</dbReference>
<accession>A0ABP9Z655</accession>
<evidence type="ECO:0000259" key="8">
    <source>
        <dbReference type="Pfam" id="PF01431"/>
    </source>
</evidence>
<comment type="similarity">
    <text evidence="2">Belongs to the peptidase M13 family.</text>
</comment>
<keyword evidence="6" id="KW-0862">Zinc</keyword>
<sequence>MVSNSLLVRANNLTCSTQECISTAQSILKDIDLNVDPCSDFYQYTCGSWIKKATIAEDRSSTDVMRNILEGPYENAYKNLLTTDKGFHTEDLANIDKENFQTMQDYYNICLNTSYIDSVGPTPIYLDVAQLENILFPVTDDQTLVSLDHRPLISQTLAMLEAHGVSTLATLFVDADDKHPDMNAILFDQVSLGLPSKEYYEDLTVLEKYRVGLNDILFKVLGEYSTPDDAPIRASESKKAGFQPWDKQKIETAVTRYIGFETKLASIALKKQVFFYNIEDMQDPVKSYNPTKLSDFQTQNPSIDWIGVLETLIPNGGTGIHSPETIIVRTPEYFEKLNTVLTNATLLTLQEYFVIQYVISRVYSLDNASRTANRKMNGEISSGTSVEQPRWRICVGYTSLSFANSLGRYYTLKKFGSETERTRAETFLKTIHDAWLNRIPHITWLDEQTRAKAIEKVNLINHKVGYSVISPDLRNPSSIQEYNAGLSVNKTSFYETEVTSSVWYSNKMWKKVGQPIDKDEWLMSPQTVNAYYTPNSNEIVIPAGILQSPFYNIAYPEYLNYGGIGMVIGHELTHAFDSSGRKYDGKGNLADWWTNATSAQFEEKTKCFIDQYAKFNVTGPDNKAIHVNGKLTLGENLADNGGLSASFLAYKKLQETKPDPVLQGLEQLSPDALFFVNFGRVWCRKQREKVALQMIYTDEHSPSTARVNGVVQNSPYFAETFKCPAGSPMNPVKKCDMWGLCVKAVLAYLRVFT</sequence>
<keyword evidence="11" id="KW-1185">Reference proteome</keyword>
<organism evidence="10 11">
    <name type="scientific">Mucor flavus</name>
    <dbReference type="NCBI Taxonomy" id="439312"/>
    <lineage>
        <taxon>Eukaryota</taxon>
        <taxon>Fungi</taxon>
        <taxon>Fungi incertae sedis</taxon>
        <taxon>Mucoromycota</taxon>
        <taxon>Mucoromycotina</taxon>
        <taxon>Mucoromycetes</taxon>
        <taxon>Mucorales</taxon>
        <taxon>Mucorineae</taxon>
        <taxon>Mucoraceae</taxon>
        <taxon>Mucor</taxon>
    </lineage>
</organism>
<evidence type="ECO:0000256" key="7">
    <source>
        <dbReference type="ARBA" id="ARBA00023049"/>
    </source>
</evidence>
<evidence type="ECO:0000313" key="11">
    <source>
        <dbReference type="Proteomes" id="UP001473302"/>
    </source>
</evidence>
<feature type="domain" description="Peptidase M13 N-terminal" evidence="9">
    <location>
        <begin position="37"/>
        <end position="466"/>
    </location>
</feature>
<proteinExistence type="inferred from homology"/>
<dbReference type="Pfam" id="PF05649">
    <property type="entry name" value="Peptidase_M13_N"/>
    <property type="match status" value="1"/>
</dbReference>
<name>A0ABP9Z655_9FUNG</name>
<protein>
    <recommendedName>
        <fullName evidence="12">Endothelin-converting enzyme 1</fullName>
    </recommendedName>
</protein>
<evidence type="ECO:0000256" key="6">
    <source>
        <dbReference type="ARBA" id="ARBA00022833"/>
    </source>
</evidence>
<dbReference type="Pfam" id="PF01431">
    <property type="entry name" value="Peptidase_M13"/>
    <property type="match status" value="1"/>
</dbReference>
<dbReference type="PROSITE" id="PS51885">
    <property type="entry name" value="NEPRILYSIN"/>
    <property type="match status" value="1"/>
</dbReference>
<gene>
    <name evidence="10" type="ORF">MFLAVUS_008068</name>
</gene>
<feature type="domain" description="Peptidase M13 C-terminal" evidence="8">
    <location>
        <begin position="529"/>
        <end position="736"/>
    </location>
</feature>
<reference evidence="10 11" key="1">
    <citation type="submission" date="2024-04" db="EMBL/GenBank/DDBJ databases">
        <title>genome sequences of Mucor flavus KT1a and Helicostylum pulchrum KT1b strains isolated from the surface of a dry-aged beef.</title>
        <authorList>
            <person name="Toyotome T."/>
            <person name="Hosono M."/>
            <person name="Torimaru M."/>
            <person name="Fukuda K."/>
            <person name="Mikami N."/>
        </authorList>
    </citation>
    <scope>NUCLEOTIDE SEQUENCE [LARGE SCALE GENOMIC DNA]</scope>
    <source>
        <strain evidence="10 11">KT1a</strain>
    </source>
</reference>
<evidence type="ECO:0000256" key="1">
    <source>
        <dbReference type="ARBA" id="ARBA00001947"/>
    </source>
</evidence>
<dbReference type="InterPro" id="IPR008753">
    <property type="entry name" value="Peptidase_M13_N"/>
</dbReference>
<dbReference type="InterPro" id="IPR000718">
    <property type="entry name" value="Peptidase_M13"/>
</dbReference>
<comment type="caution">
    <text evidence="10">The sequence shown here is derived from an EMBL/GenBank/DDBJ whole genome shotgun (WGS) entry which is preliminary data.</text>
</comment>
<evidence type="ECO:0000313" key="10">
    <source>
        <dbReference type="EMBL" id="GAA5814569.1"/>
    </source>
</evidence>
<comment type="cofactor">
    <cofactor evidence="1">
        <name>Zn(2+)</name>
        <dbReference type="ChEBI" id="CHEBI:29105"/>
    </cofactor>
</comment>
<dbReference type="EMBL" id="BAABUK010000021">
    <property type="protein sequence ID" value="GAA5814569.1"/>
    <property type="molecule type" value="Genomic_DNA"/>
</dbReference>
<dbReference type="InterPro" id="IPR042089">
    <property type="entry name" value="Peptidase_M13_dom_2"/>
</dbReference>
<dbReference type="CDD" id="cd08662">
    <property type="entry name" value="M13"/>
    <property type="match status" value="1"/>
</dbReference>
<evidence type="ECO:0000256" key="3">
    <source>
        <dbReference type="ARBA" id="ARBA00022670"/>
    </source>
</evidence>
<evidence type="ECO:0000256" key="2">
    <source>
        <dbReference type="ARBA" id="ARBA00007357"/>
    </source>
</evidence>
<evidence type="ECO:0000256" key="5">
    <source>
        <dbReference type="ARBA" id="ARBA00022801"/>
    </source>
</evidence>
<dbReference type="InterPro" id="IPR018497">
    <property type="entry name" value="Peptidase_M13_C"/>
</dbReference>
<dbReference type="SUPFAM" id="SSF55486">
    <property type="entry name" value="Metalloproteases ('zincins'), catalytic domain"/>
    <property type="match status" value="1"/>
</dbReference>
<dbReference type="PANTHER" id="PTHR11733">
    <property type="entry name" value="ZINC METALLOPROTEASE FAMILY M13 NEPRILYSIN-RELATED"/>
    <property type="match status" value="1"/>
</dbReference>
<evidence type="ECO:0000259" key="9">
    <source>
        <dbReference type="Pfam" id="PF05649"/>
    </source>
</evidence>
<evidence type="ECO:0000256" key="4">
    <source>
        <dbReference type="ARBA" id="ARBA00022723"/>
    </source>
</evidence>
<dbReference type="Proteomes" id="UP001473302">
    <property type="component" value="Unassembled WGS sequence"/>
</dbReference>
<dbReference type="PRINTS" id="PR00786">
    <property type="entry name" value="NEPRILYSIN"/>
</dbReference>
<dbReference type="InterPro" id="IPR024079">
    <property type="entry name" value="MetalloPept_cat_dom_sf"/>
</dbReference>